<dbReference type="PATRIC" id="fig|882.5.peg.185"/>
<name>Q72FM0_NITV2</name>
<feature type="coiled-coil region" evidence="1">
    <location>
        <begin position="123"/>
        <end position="152"/>
    </location>
</feature>
<keyword evidence="1" id="KW-0175">Coiled coil</keyword>
<organism evidence="2 3">
    <name type="scientific">Nitratidesulfovibrio vulgaris (strain ATCC 29579 / DSM 644 / CCUG 34227 / NCIMB 8303 / VKM B-1760 / Hildenborough)</name>
    <name type="common">Desulfovibrio vulgaris</name>
    <dbReference type="NCBI Taxonomy" id="882"/>
    <lineage>
        <taxon>Bacteria</taxon>
        <taxon>Pseudomonadati</taxon>
        <taxon>Thermodesulfobacteriota</taxon>
        <taxon>Desulfovibrionia</taxon>
        <taxon>Desulfovibrionales</taxon>
        <taxon>Desulfovibrionaceae</taxon>
        <taxon>Nitratidesulfovibrio</taxon>
    </lineage>
</organism>
<dbReference type="RefSeq" id="WP_010937503.1">
    <property type="nucleotide sequence ID" value="NC_002937.3"/>
</dbReference>
<dbReference type="OrthoDB" id="5452435at2"/>
<reference evidence="2 3" key="1">
    <citation type="journal article" date="2004" name="Nat. Biotechnol.">
        <title>The genome sequence of the anaerobic, sulfate-reducing bacterium Desulfovibrio vulgaris Hildenborough.</title>
        <authorList>
            <person name="Heidelberg J.F."/>
            <person name="Seshadri R."/>
            <person name="Haveman S.A."/>
            <person name="Hemme C.L."/>
            <person name="Paulsen I.T."/>
            <person name="Kolonay J.F."/>
            <person name="Eisen J.A."/>
            <person name="Ward N."/>
            <person name="Methe B."/>
            <person name="Brinkac L.M."/>
            <person name="Daugherty S.C."/>
            <person name="Deboy R.T."/>
            <person name="Dodson R.J."/>
            <person name="Durkin A.S."/>
            <person name="Madupu R."/>
            <person name="Nelson W.C."/>
            <person name="Sullivan S.A."/>
            <person name="Fouts D."/>
            <person name="Haft D.H."/>
            <person name="Selengut J."/>
            <person name="Peterson J.D."/>
            <person name="Davidsen T.M."/>
            <person name="Zafar N."/>
            <person name="Zhou L."/>
            <person name="Radune D."/>
            <person name="Dimitrov G."/>
            <person name="Hance M."/>
            <person name="Tran K."/>
            <person name="Khouri H."/>
            <person name="Gill J."/>
            <person name="Utterback T.R."/>
            <person name="Feldblyum T.V."/>
            <person name="Wall J.D."/>
            <person name="Voordouw G."/>
            <person name="Fraser C.M."/>
        </authorList>
    </citation>
    <scope>NUCLEOTIDE SEQUENCE [LARGE SCALE GENOMIC DNA]</scope>
    <source>
        <strain evidence="3">ATCC 29579 / DSM 644 / NCIMB 8303 / VKM B-1760 / Hildenborough</strain>
    </source>
</reference>
<evidence type="ECO:0000313" key="3">
    <source>
        <dbReference type="Proteomes" id="UP000002194"/>
    </source>
</evidence>
<dbReference type="AlphaFoldDB" id="Q72FM0"/>
<keyword evidence="3" id="KW-1185">Reference proteome</keyword>
<dbReference type="HOGENOM" id="CLU_1154994_0_0_7"/>
<gene>
    <name evidence="2" type="ordered locus">DVU_0193</name>
</gene>
<dbReference type="eggNOG" id="ENOG503369S">
    <property type="taxonomic scope" value="Bacteria"/>
</dbReference>
<dbReference type="EnsemblBacteria" id="AAS94677">
    <property type="protein sequence ID" value="AAS94677"/>
    <property type="gene ID" value="DVU_0193"/>
</dbReference>
<evidence type="ECO:0000313" key="2">
    <source>
        <dbReference type="EMBL" id="AAS94677.1"/>
    </source>
</evidence>
<dbReference type="Proteomes" id="UP000002194">
    <property type="component" value="Chromosome"/>
</dbReference>
<protein>
    <submittedName>
        <fullName evidence="2">Uncharacterized protein</fullName>
    </submittedName>
</protein>
<evidence type="ECO:0000256" key="1">
    <source>
        <dbReference type="SAM" id="Coils"/>
    </source>
</evidence>
<dbReference type="KEGG" id="dvu:DVU_0193"/>
<dbReference type="STRING" id="882.DVU_0193"/>
<sequence length="243" mass="27462">MHEHDLLSLVDKSAETDLPLLLKAKEAAKRLVNDDPSAEHLRLLERVTKMLEQVMHTKQSFGSLKDVLAHLQEQGRKISQSKLYQDKGRGLLKAQPDGTYRKRDVDRYAASLPTHALPEKETAEAQEYASRKAKAEAEKLEEQAKAERFKNEVRAGKYILRDDVEVELAARAGVLATGLRTMFETSLLDLIHTAEGNPKKAPDLLSFFERQLDAALNEYARPMTYEVRFDDADDPMPDTCEEG</sequence>
<accession>Q72FM0</accession>
<proteinExistence type="predicted"/>
<dbReference type="EMBL" id="AE017285">
    <property type="protein sequence ID" value="AAS94677.1"/>
    <property type="molecule type" value="Genomic_DNA"/>
</dbReference>
<dbReference type="PaxDb" id="882-DVU_0193"/>